<proteinExistence type="predicted"/>
<dbReference type="EMBL" id="SRMA01025597">
    <property type="protein sequence ID" value="TRY92797.1"/>
    <property type="molecule type" value="Genomic_DNA"/>
</dbReference>
<evidence type="ECO:0000256" key="1">
    <source>
        <dbReference type="SAM" id="MobiDB-lite"/>
    </source>
</evidence>
<organism evidence="2 3">
    <name type="scientific">Danionella cerebrum</name>
    <dbReference type="NCBI Taxonomy" id="2873325"/>
    <lineage>
        <taxon>Eukaryota</taxon>
        <taxon>Metazoa</taxon>
        <taxon>Chordata</taxon>
        <taxon>Craniata</taxon>
        <taxon>Vertebrata</taxon>
        <taxon>Euteleostomi</taxon>
        <taxon>Actinopterygii</taxon>
        <taxon>Neopterygii</taxon>
        <taxon>Teleostei</taxon>
        <taxon>Ostariophysi</taxon>
        <taxon>Cypriniformes</taxon>
        <taxon>Danionidae</taxon>
        <taxon>Danioninae</taxon>
        <taxon>Danionella</taxon>
    </lineage>
</organism>
<evidence type="ECO:0000313" key="2">
    <source>
        <dbReference type="EMBL" id="TRY92797.1"/>
    </source>
</evidence>
<feature type="compositionally biased region" description="Polar residues" evidence="1">
    <location>
        <begin position="83"/>
        <end position="93"/>
    </location>
</feature>
<keyword evidence="3" id="KW-1185">Reference proteome</keyword>
<name>A0A553QS82_9TELE</name>
<evidence type="ECO:0000313" key="3">
    <source>
        <dbReference type="Proteomes" id="UP000316079"/>
    </source>
</evidence>
<gene>
    <name evidence="2" type="ORF">DNTS_024867</name>
</gene>
<sequence>MQQSESSGGAATSEVQLNATPNALIACKVAEEVFSEPRLKQTSRNLLHHLRLLTWSGPSVSHTAGGAKPNTDKRPHGGGCRMITTQYKSMGKS</sequence>
<feature type="region of interest" description="Disordered" evidence="1">
    <location>
        <begin position="57"/>
        <end position="93"/>
    </location>
</feature>
<dbReference type="Proteomes" id="UP000316079">
    <property type="component" value="Unassembled WGS sequence"/>
</dbReference>
<comment type="caution">
    <text evidence="2">The sequence shown here is derived from an EMBL/GenBank/DDBJ whole genome shotgun (WGS) entry which is preliminary data.</text>
</comment>
<accession>A0A553QS82</accession>
<reference evidence="2 3" key="1">
    <citation type="journal article" date="2019" name="Sci. Data">
        <title>Hybrid genome assembly and annotation of Danionella translucida.</title>
        <authorList>
            <person name="Kadobianskyi M."/>
            <person name="Schulze L."/>
            <person name="Schuelke M."/>
            <person name="Judkewitz B."/>
        </authorList>
    </citation>
    <scope>NUCLEOTIDE SEQUENCE [LARGE SCALE GENOMIC DNA]</scope>
    <source>
        <strain evidence="2 3">Bolton</strain>
    </source>
</reference>
<dbReference type="STRING" id="623744.A0A553QS82"/>
<protein>
    <submittedName>
        <fullName evidence="2">Uncharacterized protein</fullName>
    </submittedName>
</protein>
<dbReference type="AlphaFoldDB" id="A0A553QS82"/>